<sequence>MPTKRDEGHADSRTEVADSAVGNLSAGSVNQFSRMKNSRPARQGRGNYLLESGRLRIWTAFGSEAAPFEKRGVQFAVKHRRGSSGKEGRRGHDECKGFKLYDGTTLNKSKISQVLTGRGDETRVSRGSRRGENLGEFLREHFIERTPNSNEFPDCCDEYK</sequence>
<organism evidence="2 3">
    <name type="scientific">Melipona bicolor</name>
    <dbReference type="NCBI Taxonomy" id="60889"/>
    <lineage>
        <taxon>Eukaryota</taxon>
        <taxon>Metazoa</taxon>
        <taxon>Ecdysozoa</taxon>
        <taxon>Arthropoda</taxon>
        <taxon>Hexapoda</taxon>
        <taxon>Insecta</taxon>
        <taxon>Pterygota</taxon>
        <taxon>Neoptera</taxon>
        <taxon>Endopterygota</taxon>
        <taxon>Hymenoptera</taxon>
        <taxon>Apocrita</taxon>
        <taxon>Aculeata</taxon>
        <taxon>Apoidea</taxon>
        <taxon>Anthophila</taxon>
        <taxon>Apidae</taxon>
        <taxon>Melipona</taxon>
    </lineage>
</organism>
<feature type="region of interest" description="Disordered" evidence="1">
    <location>
        <begin position="1"/>
        <end position="46"/>
    </location>
</feature>
<keyword evidence="3" id="KW-1185">Reference proteome</keyword>
<evidence type="ECO:0000313" key="2">
    <source>
        <dbReference type="EMBL" id="KAK1135412.1"/>
    </source>
</evidence>
<feature type="compositionally biased region" description="Basic and acidic residues" evidence="1">
    <location>
        <begin position="1"/>
        <end position="16"/>
    </location>
</feature>
<gene>
    <name evidence="2" type="ORF">K0M31_000010</name>
</gene>
<comment type="caution">
    <text evidence="2">The sequence shown here is derived from an EMBL/GenBank/DDBJ whole genome shotgun (WGS) entry which is preliminary data.</text>
</comment>
<evidence type="ECO:0000256" key="1">
    <source>
        <dbReference type="SAM" id="MobiDB-lite"/>
    </source>
</evidence>
<reference evidence="2" key="1">
    <citation type="submission" date="2021-10" db="EMBL/GenBank/DDBJ databases">
        <title>Melipona bicolor Genome sequencing and assembly.</title>
        <authorList>
            <person name="Araujo N.S."/>
            <person name="Arias M.C."/>
        </authorList>
    </citation>
    <scope>NUCLEOTIDE SEQUENCE</scope>
    <source>
        <strain evidence="2">USP_2M_L1-L4_2017</strain>
        <tissue evidence="2">Whole body</tissue>
    </source>
</reference>
<evidence type="ECO:0000313" key="3">
    <source>
        <dbReference type="Proteomes" id="UP001177670"/>
    </source>
</evidence>
<proteinExistence type="predicted"/>
<dbReference type="AlphaFoldDB" id="A0AA40GCX5"/>
<feature type="compositionally biased region" description="Polar residues" evidence="1">
    <location>
        <begin position="25"/>
        <end position="35"/>
    </location>
</feature>
<name>A0AA40GCX5_9HYME</name>
<dbReference type="Proteomes" id="UP001177670">
    <property type="component" value="Unassembled WGS sequence"/>
</dbReference>
<protein>
    <submittedName>
        <fullName evidence="2">Uncharacterized protein</fullName>
    </submittedName>
</protein>
<dbReference type="EMBL" id="JAHYIQ010000001">
    <property type="protein sequence ID" value="KAK1135412.1"/>
    <property type="molecule type" value="Genomic_DNA"/>
</dbReference>
<accession>A0AA40GCX5</accession>